<dbReference type="EMBL" id="FXAY01000005">
    <property type="protein sequence ID" value="SMG44492.1"/>
    <property type="molecule type" value="Genomic_DNA"/>
</dbReference>
<organism evidence="1 2">
    <name type="scientific">Agreia pratensis</name>
    <dbReference type="NCBI Taxonomy" id="150121"/>
    <lineage>
        <taxon>Bacteria</taxon>
        <taxon>Bacillati</taxon>
        <taxon>Actinomycetota</taxon>
        <taxon>Actinomycetes</taxon>
        <taxon>Micrococcales</taxon>
        <taxon>Microbacteriaceae</taxon>
        <taxon>Agreia</taxon>
    </lineage>
</organism>
<evidence type="ECO:0000313" key="1">
    <source>
        <dbReference type="EMBL" id="SMG44492.1"/>
    </source>
</evidence>
<dbReference type="AlphaFoldDB" id="A0A1X7KT03"/>
<reference evidence="2" key="1">
    <citation type="submission" date="2017-04" db="EMBL/GenBank/DDBJ databases">
        <authorList>
            <person name="Varghese N."/>
            <person name="Submissions S."/>
        </authorList>
    </citation>
    <scope>NUCLEOTIDE SEQUENCE [LARGE SCALE GENOMIC DNA]</scope>
    <source>
        <strain evidence="2">VKM Ac-2510</strain>
    </source>
</reference>
<sequence>MISPPDYTVRMFVRVKSIDLRGHLVSITTPYSKGLKVHAEPWNQPSWWVHLEWTGETRLFAIDEIELVES</sequence>
<keyword evidence="2" id="KW-1185">Reference proteome</keyword>
<name>A0A1X7KT03_9MICO</name>
<gene>
    <name evidence="1" type="ORF">SAMN06296010_2886</name>
</gene>
<accession>A0A1X7KT03</accession>
<protein>
    <submittedName>
        <fullName evidence="1">Uncharacterized protein</fullName>
    </submittedName>
</protein>
<proteinExistence type="predicted"/>
<evidence type="ECO:0000313" key="2">
    <source>
        <dbReference type="Proteomes" id="UP000193244"/>
    </source>
</evidence>
<dbReference type="Proteomes" id="UP000193244">
    <property type="component" value="Unassembled WGS sequence"/>
</dbReference>